<dbReference type="InterPro" id="IPR013780">
    <property type="entry name" value="Glyco_hydro_b"/>
</dbReference>
<dbReference type="SUPFAM" id="SSF88688">
    <property type="entry name" value="Families 57/38 glycoside transferase middle domain"/>
    <property type="match status" value="1"/>
</dbReference>
<keyword evidence="7" id="KW-1015">Disulfide bond</keyword>
<feature type="chain" id="PRO_5044994481" description="Alpha-mannosidase" evidence="10">
    <location>
        <begin position="18"/>
        <end position="1021"/>
    </location>
</feature>
<keyword evidence="9 10" id="KW-0326">Glycosidase</keyword>
<evidence type="ECO:0000256" key="10">
    <source>
        <dbReference type="RuleBase" id="RU361199"/>
    </source>
</evidence>
<evidence type="ECO:0000256" key="1">
    <source>
        <dbReference type="ARBA" id="ARBA00000365"/>
    </source>
</evidence>
<gene>
    <name evidence="12" type="ORF">CHILSU_LOCUS7486</name>
</gene>
<evidence type="ECO:0000259" key="11">
    <source>
        <dbReference type="SMART" id="SM00872"/>
    </source>
</evidence>
<dbReference type="Pfam" id="PF09261">
    <property type="entry name" value="Alpha-mann_mid"/>
    <property type="match status" value="1"/>
</dbReference>
<dbReference type="Gene3D" id="2.70.98.30">
    <property type="entry name" value="Golgi alpha-mannosidase II, domain 4"/>
    <property type="match status" value="1"/>
</dbReference>
<evidence type="ECO:0000313" key="12">
    <source>
        <dbReference type="EMBL" id="CAH0404170.1"/>
    </source>
</evidence>
<sequence>MALKLLVLLIIASSALSVPTHGKQKAAKCGYESCTKPKDGMLNVHIVAHTHDDVGWLKTVDQYYYGHRNNIQKAGVQYILDSVVKELWEIPERRFIYVETAFFAKWWFEQTPEIHRKVDQLVQEGRLKFAGGAWSMNDEANTYYQSTIDQFTFGLGFLNATFGECGRPRVGWQIDPFGHSREFASLLAGMGYDGLFLGRIDYQDKTQRMKDKTMEFVWRGDDSLGKSSDIFTGILYNTYAPPPGFCFDILCNDEPIIDDPSSPDYNVDRRVSDFLKVTKRMSEAYATNNLLVTMGEDFQYQLADMWFKNLDKLIKYGNKMAADDNLNINIFYSTPDCYLKAVKDANPVLPIKQDDFFPYASDPHSYWTGYFTSRPTIKLIEAEANKYMQMAKQLYVLAGLSMNKMPVLDELKSAMGFLQHHDAITGTEKQHVTYDYIRIISAALHEAHEEITTEALNKLIHGSSSDVKWKFDRCQFNESSCVTSENARGAMIVTVYNPLAWSVLAPIRIPISGEKTLRVTDGSGKTYATQTTYIEESIRKIPSRSSIATHEFVFVANIPALGFKSFYVQKKKTGKRHRRDADVSRSKDEYNVVSGSEAACDDPMVVQRYDDELGDEGVSSISRSASTSLRTVTSGGKTYELSGTVGYYPGYLGNNMVYANRSSGAYIFRPNAISATILSILNKTDVTGNVFQEQRFVMSGNAEYTQRTYTVLEYSEVDWLIGPISDEDGVGKEYVMKYISNILNNGEFDTDSSGRTTLKRKLNQRPQWNLTLEEPVAGNYYPIVGYISIKDSESNLSLRIIPDRPEGGASLVEGEIEMMLHRRLLHDDAFGVGEALNETYNGRGLVVRGTNRIYYSDAKFAFKDVLDTRNKPEVFVTDARGITLEEFKALNTEKSWIGNLANGVHLLTLEPWNEGELLLRLENYLDKSEGSTKQIDLSNFMSGFKVKSVQEMLLSADKLKSNHNQWVWSVADQFAADINKEYGSFRKTARAVDRVKMADDGNKINLDAKEIRTFVVKYELD</sequence>
<accession>A0ABN8BBT5</accession>
<keyword evidence="5 10" id="KW-0378">Hydrolase</keyword>
<feature type="signal peptide" evidence="10">
    <location>
        <begin position="1"/>
        <end position="17"/>
    </location>
</feature>
<dbReference type="EC" id="3.2.1.-" evidence="10"/>
<comment type="catalytic activity">
    <reaction evidence="1">
        <text>Hydrolysis of terminal, non-reducing alpha-D-mannose residues in alpha-D-mannosides.</text>
        <dbReference type="EC" id="3.2.1.24"/>
    </reaction>
</comment>
<evidence type="ECO:0000256" key="9">
    <source>
        <dbReference type="ARBA" id="ARBA00023295"/>
    </source>
</evidence>
<dbReference type="SUPFAM" id="SSF88713">
    <property type="entry name" value="Glycoside hydrolase/deacetylase"/>
    <property type="match status" value="1"/>
</dbReference>
<name>A0ABN8BBT5_CHISP</name>
<dbReference type="PANTHER" id="PTHR11607:SF3">
    <property type="entry name" value="LYSOSOMAL ALPHA-MANNOSIDASE"/>
    <property type="match status" value="1"/>
</dbReference>
<dbReference type="Pfam" id="PF17677">
    <property type="entry name" value="Glyco_hydro38C2"/>
    <property type="match status" value="1"/>
</dbReference>
<dbReference type="InterPro" id="IPR041147">
    <property type="entry name" value="GH38_C"/>
</dbReference>
<dbReference type="Gene3D" id="1.20.1270.50">
    <property type="entry name" value="Glycoside hydrolase family 38, central domain"/>
    <property type="match status" value="2"/>
</dbReference>
<keyword evidence="10" id="KW-0732">Signal</keyword>
<dbReference type="InterPro" id="IPR027291">
    <property type="entry name" value="Glyco_hydro_38_N_sf"/>
</dbReference>
<comment type="similarity">
    <text evidence="2 10">Belongs to the glycosyl hydrolase 38 family.</text>
</comment>
<dbReference type="Pfam" id="PF01074">
    <property type="entry name" value="Glyco_hydro_38N"/>
    <property type="match status" value="1"/>
</dbReference>
<dbReference type="InterPro" id="IPR050843">
    <property type="entry name" value="Glycosyl_Hydrlase_38"/>
</dbReference>
<dbReference type="InterPro" id="IPR028995">
    <property type="entry name" value="Glyco_hydro_57/38_cen_sf"/>
</dbReference>
<evidence type="ECO:0000256" key="6">
    <source>
        <dbReference type="ARBA" id="ARBA00022833"/>
    </source>
</evidence>
<dbReference type="PANTHER" id="PTHR11607">
    <property type="entry name" value="ALPHA-MANNOSIDASE"/>
    <property type="match status" value="1"/>
</dbReference>
<dbReference type="CDD" id="cd10810">
    <property type="entry name" value="GH38N_AMII_LAM_like"/>
    <property type="match status" value="1"/>
</dbReference>
<dbReference type="Gene3D" id="2.60.40.1360">
    <property type="match status" value="1"/>
</dbReference>
<dbReference type="InterPro" id="IPR000602">
    <property type="entry name" value="Glyco_hydro_38_N"/>
</dbReference>
<reference evidence="12" key="1">
    <citation type="submission" date="2021-12" db="EMBL/GenBank/DDBJ databases">
        <authorList>
            <person name="King R."/>
        </authorList>
    </citation>
    <scope>NUCLEOTIDE SEQUENCE</scope>
</reference>
<evidence type="ECO:0000256" key="7">
    <source>
        <dbReference type="ARBA" id="ARBA00023157"/>
    </source>
</evidence>
<dbReference type="SMART" id="SM00872">
    <property type="entry name" value="Alpha-mann_mid"/>
    <property type="match status" value="1"/>
</dbReference>
<evidence type="ECO:0000256" key="4">
    <source>
        <dbReference type="ARBA" id="ARBA00022723"/>
    </source>
</evidence>
<evidence type="ECO:0000256" key="2">
    <source>
        <dbReference type="ARBA" id="ARBA00009792"/>
    </source>
</evidence>
<dbReference type="Pfam" id="PF07748">
    <property type="entry name" value="Glyco_hydro_38C"/>
    <property type="match status" value="1"/>
</dbReference>
<dbReference type="Gene3D" id="3.20.110.10">
    <property type="entry name" value="Glycoside hydrolase 38, N terminal domain"/>
    <property type="match status" value="1"/>
</dbReference>
<dbReference type="InterPro" id="IPR015341">
    <property type="entry name" value="Glyco_hydro_38_cen"/>
</dbReference>
<dbReference type="InterPro" id="IPR011682">
    <property type="entry name" value="Glyco_hydro_38_C"/>
</dbReference>
<comment type="cofactor">
    <cofactor evidence="10">
        <name>Zn(2+)</name>
        <dbReference type="ChEBI" id="CHEBI:29105"/>
    </cofactor>
    <text evidence="10">Binds 1 zinc ion per subunit.</text>
</comment>
<keyword evidence="13" id="KW-1185">Reference proteome</keyword>
<proteinExistence type="inferred from homology"/>
<evidence type="ECO:0000313" key="13">
    <source>
        <dbReference type="Proteomes" id="UP001153292"/>
    </source>
</evidence>
<dbReference type="InterPro" id="IPR011330">
    <property type="entry name" value="Glyco_hydro/deAcase_b/a-brl"/>
</dbReference>
<keyword evidence="6 10" id="KW-0862">Zinc</keyword>
<protein>
    <recommendedName>
        <fullName evidence="3 10">Alpha-mannosidase</fullName>
        <ecNumber evidence="10">3.2.1.-</ecNumber>
    </recommendedName>
</protein>
<dbReference type="SUPFAM" id="SSF74650">
    <property type="entry name" value="Galactose mutarotase-like"/>
    <property type="match status" value="1"/>
</dbReference>
<dbReference type="Proteomes" id="UP001153292">
    <property type="component" value="Chromosome 27"/>
</dbReference>
<feature type="domain" description="Glycoside hydrolase family 38 central" evidence="11">
    <location>
        <begin position="365"/>
        <end position="440"/>
    </location>
</feature>
<dbReference type="EMBL" id="OU963920">
    <property type="protein sequence ID" value="CAH0404170.1"/>
    <property type="molecule type" value="Genomic_DNA"/>
</dbReference>
<evidence type="ECO:0000256" key="5">
    <source>
        <dbReference type="ARBA" id="ARBA00022801"/>
    </source>
</evidence>
<dbReference type="InterPro" id="IPR011013">
    <property type="entry name" value="Gal_mutarotase_sf_dom"/>
</dbReference>
<organism evidence="12 13">
    <name type="scientific">Chilo suppressalis</name>
    <name type="common">Asiatic rice borer moth</name>
    <dbReference type="NCBI Taxonomy" id="168631"/>
    <lineage>
        <taxon>Eukaryota</taxon>
        <taxon>Metazoa</taxon>
        <taxon>Ecdysozoa</taxon>
        <taxon>Arthropoda</taxon>
        <taxon>Hexapoda</taxon>
        <taxon>Insecta</taxon>
        <taxon>Pterygota</taxon>
        <taxon>Neoptera</taxon>
        <taxon>Endopterygota</taxon>
        <taxon>Lepidoptera</taxon>
        <taxon>Glossata</taxon>
        <taxon>Ditrysia</taxon>
        <taxon>Pyraloidea</taxon>
        <taxon>Crambidae</taxon>
        <taxon>Crambinae</taxon>
        <taxon>Chilo</taxon>
    </lineage>
</organism>
<keyword evidence="8" id="KW-0325">Glycoprotein</keyword>
<evidence type="ECO:0000256" key="8">
    <source>
        <dbReference type="ARBA" id="ARBA00023180"/>
    </source>
</evidence>
<dbReference type="Gene3D" id="2.60.40.1180">
    <property type="entry name" value="Golgi alpha-mannosidase II"/>
    <property type="match status" value="1"/>
</dbReference>
<dbReference type="InterPro" id="IPR037094">
    <property type="entry name" value="Glyco_hydro_38_cen_sf"/>
</dbReference>
<evidence type="ECO:0000256" key="3">
    <source>
        <dbReference type="ARBA" id="ARBA00012752"/>
    </source>
</evidence>
<keyword evidence="4 10" id="KW-0479">Metal-binding</keyword>